<dbReference type="Pfam" id="PF05478">
    <property type="entry name" value="Prominin"/>
    <property type="match status" value="1"/>
</dbReference>
<sequence length="280" mass="32306">MYNIGQFNVSYYRNLIGPSSPEKEFNNFIEQMQRVTQQIQDIATSSRMANLVNRSKKLYVGILQPLDHQQDELIYHLTALELQKEPWLKQVNQTLIHLKNIHQYIEQNAYKICENQTINFTKRLKSYLTTNKDTMSTNLSAKTAMCRPLFNIFDFIRIFVCRNVVDFVNALWFLSLIVIVIWSIGTLLAFHLISLFYEIRTATNNQSKANRRQKNQSSAARCHPPEGSPPSPPRKKPAPKKNVSKKIVKPTSKSTTNRSGKQQNLPVIPRKPNTVSTLSR</sequence>
<protein>
    <submittedName>
        <fullName evidence="9">Uncharacterized protein</fullName>
    </submittedName>
</protein>
<keyword evidence="10" id="KW-1185">Reference proteome</keyword>
<evidence type="ECO:0000256" key="1">
    <source>
        <dbReference type="ARBA" id="ARBA00004141"/>
    </source>
</evidence>
<keyword evidence="3 8" id="KW-0812">Transmembrane</keyword>
<evidence type="ECO:0000256" key="7">
    <source>
        <dbReference type="SAM" id="MobiDB-lite"/>
    </source>
</evidence>
<reference evidence="10" key="1">
    <citation type="submission" date="2013-02" db="EMBL/GenBank/DDBJ databases">
        <authorList>
            <person name="Hughes D."/>
        </authorList>
    </citation>
    <scope>NUCLEOTIDE SEQUENCE</scope>
    <source>
        <strain>Durham</strain>
        <strain evidence="10">NC isolate 2 -- Noor lab</strain>
    </source>
</reference>
<dbReference type="AlphaFoldDB" id="T1H590"/>
<keyword evidence="5 8" id="KW-0472">Membrane</keyword>
<feature type="compositionally biased region" description="Basic residues" evidence="7">
    <location>
        <begin position="233"/>
        <end position="248"/>
    </location>
</feature>
<dbReference type="PANTHER" id="PTHR11238">
    <property type="entry name" value="PROMININ ISOFORM D-RELATED"/>
    <property type="match status" value="1"/>
</dbReference>
<comment type="similarity">
    <text evidence="2">Belongs to the prominin family.</text>
</comment>
<organism evidence="9 10">
    <name type="scientific">Megaselia scalaris</name>
    <name type="common">Humpbacked fly</name>
    <name type="synonym">Phora scalaris</name>
    <dbReference type="NCBI Taxonomy" id="36166"/>
    <lineage>
        <taxon>Eukaryota</taxon>
        <taxon>Metazoa</taxon>
        <taxon>Ecdysozoa</taxon>
        <taxon>Arthropoda</taxon>
        <taxon>Hexapoda</taxon>
        <taxon>Insecta</taxon>
        <taxon>Pterygota</taxon>
        <taxon>Neoptera</taxon>
        <taxon>Endopterygota</taxon>
        <taxon>Diptera</taxon>
        <taxon>Brachycera</taxon>
        <taxon>Muscomorpha</taxon>
        <taxon>Platypezoidea</taxon>
        <taxon>Phoridae</taxon>
        <taxon>Megaseliini</taxon>
        <taxon>Megaselia</taxon>
    </lineage>
</organism>
<evidence type="ECO:0000256" key="5">
    <source>
        <dbReference type="ARBA" id="ARBA00023136"/>
    </source>
</evidence>
<dbReference type="Proteomes" id="UP000015102">
    <property type="component" value="Unassembled WGS sequence"/>
</dbReference>
<accession>T1H590</accession>
<dbReference type="PANTHER" id="PTHR11238:SF9">
    <property type="entry name" value="PROMININ, ISOFORM D"/>
    <property type="match status" value="1"/>
</dbReference>
<dbReference type="EnsemblMetazoa" id="MESCA011465-RA">
    <property type="protein sequence ID" value="MESCA011465-PA"/>
    <property type="gene ID" value="MESCA011465"/>
</dbReference>
<comment type="subcellular location">
    <subcellularLocation>
        <location evidence="1">Membrane</location>
        <topology evidence="1">Multi-pass membrane protein</topology>
    </subcellularLocation>
</comment>
<feature type="compositionally biased region" description="Polar residues" evidence="7">
    <location>
        <begin position="251"/>
        <end position="265"/>
    </location>
</feature>
<dbReference type="EMBL" id="CAQQ02168643">
    <property type="status" value="NOT_ANNOTATED_CDS"/>
    <property type="molecule type" value="Genomic_DNA"/>
</dbReference>
<dbReference type="InterPro" id="IPR008795">
    <property type="entry name" value="Prominin"/>
</dbReference>
<evidence type="ECO:0000256" key="6">
    <source>
        <dbReference type="ARBA" id="ARBA00023180"/>
    </source>
</evidence>
<evidence type="ECO:0000313" key="10">
    <source>
        <dbReference type="Proteomes" id="UP000015102"/>
    </source>
</evidence>
<feature type="region of interest" description="Disordered" evidence="7">
    <location>
        <begin position="205"/>
        <end position="280"/>
    </location>
</feature>
<dbReference type="GO" id="GO:0016020">
    <property type="term" value="C:membrane"/>
    <property type="evidence" value="ECO:0007669"/>
    <property type="project" value="UniProtKB-SubCell"/>
</dbReference>
<keyword evidence="4 8" id="KW-1133">Transmembrane helix</keyword>
<name>T1H590_MEGSC</name>
<feature type="transmembrane region" description="Helical" evidence="8">
    <location>
        <begin position="171"/>
        <end position="197"/>
    </location>
</feature>
<reference evidence="9" key="2">
    <citation type="submission" date="2015-06" db="UniProtKB">
        <authorList>
            <consortium name="EnsemblMetazoa"/>
        </authorList>
    </citation>
    <scope>IDENTIFICATION</scope>
</reference>
<keyword evidence="6" id="KW-0325">Glycoprotein</keyword>
<evidence type="ECO:0000256" key="4">
    <source>
        <dbReference type="ARBA" id="ARBA00022989"/>
    </source>
</evidence>
<evidence type="ECO:0000256" key="8">
    <source>
        <dbReference type="SAM" id="Phobius"/>
    </source>
</evidence>
<dbReference type="HOGENOM" id="CLU_994954_0_0_1"/>
<dbReference type="EMBL" id="CAQQ02168645">
    <property type="status" value="NOT_ANNOTATED_CDS"/>
    <property type="molecule type" value="Genomic_DNA"/>
</dbReference>
<proteinExistence type="inferred from homology"/>
<dbReference type="EMBL" id="CAQQ02168644">
    <property type="status" value="NOT_ANNOTATED_CDS"/>
    <property type="molecule type" value="Genomic_DNA"/>
</dbReference>
<evidence type="ECO:0000256" key="3">
    <source>
        <dbReference type="ARBA" id="ARBA00022692"/>
    </source>
</evidence>
<evidence type="ECO:0000313" key="9">
    <source>
        <dbReference type="EnsemblMetazoa" id="MESCA011465-PA"/>
    </source>
</evidence>
<evidence type="ECO:0000256" key="2">
    <source>
        <dbReference type="ARBA" id="ARBA00006058"/>
    </source>
</evidence>